<protein>
    <submittedName>
        <fullName evidence="3">PAFAH1B2_3</fullName>
        <ecNumber evidence="3">3.1.1.47</ecNumber>
    </submittedName>
</protein>
<proteinExistence type="inferred from homology"/>
<dbReference type="EMBL" id="CAHIKZ030000415">
    <property type="protein sequence ID" value="CAE1173029.1"/>
    <property type="molecule type" value="Genomic_DNA"/>
</dbReference>
<keyword evidence="4" id="KW-1185">Reference proteome</keyword>
<dbReference type="PANTHER" id="PTHR11852">
    <property type="entry name" value="PLATELET-ACTIVATING FACTOR ACETYLHYDROLASE"/>
    <property type="match status" value="1"/>
</dbReference>
<dbReference type="PANTHER" id="PTHR11852:SF0">
    <property type="entry name" value="PLATELET-ACTIVATING FACTOR ACETYLHYDROLASE IB SUBUNIT BETA HOMOLOG"/>
    <property type="match status" value="1"/>
</dbReference>
<dbReference type="SUPFAM" id="SSF52266">
    <property type="entry name" value="SGNH hydrolase"/>
    <property type="match status" value="1"/>
</dbReference>
<evidence type="ECO:0000313" key="4">
    <source>
        <dbReference type="Proteomes" id="UP000597762"/>
    </source>
</evidence>
<organism evidence="3 4">
    <name type="scientific">Acanthosepion pharaonis</name>
    <name type="common">Pharaoh cuttlefish</name>
    <name type="synonym">Sepia pharaonis</name>
    <dbReference type="NCBI Taxonomy" id="158019"/>
    <lineage>
        <taxon>Eukaryota</taxon>
        <taxon>Metazoa</taxon>
        <taxon>Spiralia</taxon>
        <taxon>Lophotrochozoa</taxon>
        <taxon>Mollusca</taxon>
        <taxon>Cephalopoda</taxon>
        <taxon>Coleoidea</taxon>
        <taxon>Decapodiformes</taxon>
        <taxon>Sepiida</taxon>
        <taxon>Sepiina</taxon>
        <taxon>Sepiidae</taxon>
        <taxon>Acanthosepion</taxon>
    </lineage>
</organism>
<reference evidence="3" key="1">
    <citation type="submission" date="2021-01" db="EMBL/GenBank/DDBJ databases">
        <authorList>
            <person name="Li R."/>
            <person name="Bekaert M."/>
        </authorList>
    </citation>
    <scope>NUCLEOTIDE SEQUENCE</scope>
    <source>
        <strain evidence="3">Farmed</strain>
    </source>
</reference>
<dbReference type="GO" id="GO:0003847">
    <property type="term" value="F:1-alkyl-2-acetylglycerophosphocholine esterase activity"/>
    <property type="evidence" value="ECO:0007669"/>
    <property type="project" value="UniProtKB-EC"/>
</dbReference>
<comment type="similarity">
    <text evidence="1">Belongs to the 'GDSL' lipolytic enzyme family. Platelet-activating factor acetylhydrolase IB beta/gamma subunits subfamily.</text>
</comment>
<accession>A0A812B3W2</accession>
<dbReference type="OrthoDB" id="505607at2759"/>
<dbReference type="EC" id="3.1.1.47" evidence="3"/>
<keyword evidence="3" id="KW-0378">Hydrolase</keyword>
<dbReference type="InterPro" id="IPR013830">
    <property type="entry name" value="SGNH_hydro"/>
</dbReference>
<gene>
    <name evidence="3" type="ORF">SPHA_12403</name>
</gene>
<comment type="caution">
    <text evidence="3">The sequence shown here is derived from an EMBL/GenBank/DDBJ whole genome shotgun (WGS) entry which is preliminary data.</text>
</comment>
<evidence type="ECO:0000313" key="3">
    <source>
        <dbReference type="EMBL" id="CAE1173029.1"/>
    </source>
</evidence>
<dbReference type="Gene3D" id="3.40.50.1110">
    <property type="entry name" value="SGNH hydrolase"/>
    <property type="match status" value="1"/>
</dbReference>
<evidence type="ECO:0000259" key="2">
    <source>
        <dbReference type="Pfam" id="PF13472"/>
    </source>
</evidence>
<sequence>MSTSNGKPTSASEPQCVEDVQGDRRWLSLHERFISEAAEKEPEVLFLGDSLFQQLGQTEVWSKMFEPLHSLNFSIGGDQTQNLLWRISNGELDKMELKIIVVLIGTNNYAHTAEEIAEGIEEIAHIISQKQPQAQIIVMGIPPRGRQPNPLRDKLSRVNEHLDETIPKIPNCSFLQVDNSLFVHPTTGLINHHDIFDCIRVAKEEII</sequence>
<dbReference type="Pfam" id="PF13472">
    <property type="entry name" value="Lipase_GDSL_2"/>
    <property type="match status" value="1"/>
</dbReference>
<dbReference type="InterPro" id="IPR036514">
    <property type="entry name" value="SGNH_hydro_sf"/>
</dbReference>
<evidence type="ECO:0000256" key="1">
    <source>
        <dbReference type="ARBA" id="ARBA00038184"/>
    </source>
</evidence>
<dbReference type="AlphaFoldDB" id="A0A812B3W2"/>
<feature type="domain" description="SGNH hydrolase-type esterase" evidence="2">
    <location>
        <begin position="46"/>
        <end position="167"/>
    </location>
</feature>
<dbReference type="Proteomes" id="UP000597762">
    <property type="component" value="Unassembled WGS sequence"/>
</dbReference>
<name>A0A812B3W2_ACAPH</name>